<feature type="domain" description="IPT/TIG" evidence="2">
    <location>
        <begin position="359"/>
        <end position="440"/>
    </location>
</feature>
<evidence type="ECO:0000313" key="3">
    <source>
        <dbReference type="EMBL" id="MBD1425803.1"/>
    </source>
</evidence>
<comment type="caution">
    <text evidence="3">The sequence shown here is derived from an EMBL/GenBank/DDBJ whole genome shotgun (WGS) entry which is preliminary data.</text>
</comment>
<dbReference type="PANTHER" id="PTHR46769">
    <property type="entry name" value="POLYCYSTIC KIDNEY AND HEPATIC DISEASE 1 (AUTOSOMAL RECESSIVE)-LIKE 1"/>
    <property type="match status" value="1"/>
</dbReference>
<dbReference type="RefSeq" id="WP_190308930.1">
    <property type="nucleotide sequence ID" value="NZ_JACNYK010000002.1"/>
</dbReference>
<organism evidence="3 4">
    <name type="scientific">Sphingobacterium arenae</name>
    <dbReference type="NCBI Taxonomy" id="1280598"/>
    <lineage>
        <taxon>Bacteria</taxon>
        <taxon>Pseudomonadati</taxon>
        <taxon>Bacteroidota</taxon>
        <taxon>Sphingobacteriia</taxon>
        <taxon>Sphingobacteriales</taxon>
        <taxon>Sphingobacteriaceae</taxon>
        <taxon>Sphingobacterium</taxon>
    </lineage>
</organism>
<dbReference type="Pfam" id="PF01833">
    <property type="entry name" value="TIG"/>
    <property type="match status" value="5"/>
</dbReference>
<gene>
    <name evidence="3" type="ORF">H8B17_09435</name>
</gene>
<dbReference type="InterPro" id="IPR002909">
    <property type="entry name" value="IPT_dom"/>
</dbReference>
<dbReference type="PANTHER" id="PTHR46769:SF2">
    <property type="entry name" value="FIBROCYSTIN-L ISOFORM 2 PRECURSOR-RELATED"/>
    <property type="match status" value="1"/>
</dbReference>
<evidence type="ECO:0000259" key="2">
    <source>
        <dbReference type="SMART" id="SM00429"/>
    </source>
</evidence>
<feature type="domain" description="IPT/TIG" evidence="2">
    <location>
        <begin position="34"/>
        <end position="114"/>
    </location>
</feature>
<dbReference type="SUPFAM" id="SSF101898">
    <property type="entry name" value="NHL repeat"/>
    <property type="match status" value="1"/>
</dbReference>
<evidence type="ECO:0000256" key="1">
    <source>
        <dbReference type="ARBA" id="ARBA00022729"/>
    </source>
</evidence>
<dbReference type="InterPro" id="IPR014756">
    <property type="entry name" value="Ig_E-set"/>
</dbReference>
<sequence length="710" mass="74436">MKNSKHSIGLILLSALLMLFSCEKDNPSGEAAPSLSVEQYFPNSGKAGTLVTIKGEGFSTSMAENIVEFSGVMAEVFSATSTELVVLAPESGSTGKITVKNGSQTTEVGDYTYQSLSVSRVSPANGPAGSNIRITGEGFGSLTQPAKVTINDSVALVVNISDTLIVAKVPSGAGTGAVKVLVDEMESTGAIFTYQEIKGIKPLTGGKGTKITLTGEGFETVKENNHVYFNDKQATVVEASSEKLVILAPEGIETNKVSVVINGQKTVSDAIFSVVPLPTISSVSPLSGPVGAEITIKGSTFSTIGDENKVLINGKEIPLEKDPTSSELVVRYPANIGSGKIEVVVNDQKVIGPEFVNQDLGIIKVSPESGLAGTEVTIEGTGFSQDLLKNKVSFNGVTAQIISATENSLKVVAPTNLSTGVLQVEVGGLSAEAPQAFRRAGVMTVVRDLTSLDFNYSKIVIDSHGNLYVSGSSTITKVTPEGSTSVFVSGLSGIVGMDILNDVIYIADWNSVKKVAADGTVTTIPTAPIGPRGLTVDSKGDLYYSSSWSGISKITVSTGTVQSMNTGSASDKCRIVVAPDGTIYHSFDDYQGIINRTLPGARGLNWLGQHEGYGYQDGPIASAKIAYGPTALKMTAEGNLIIMDSNNLALRQVDLKEQTVSTLVKVERGFEDGDLSSAKWGSINDITIDKEGNVYLLDVGQAAIRKVIFK</sequence>
<dbReference type="InterPro" id="IPR052387">
    <property type="entry name" value="Fibrocystin"/>
</dbReference>
<dbReference type="SUPFAM" id="SSF63829">
    <property type="entry name" value="Calcium-dependent phosphotriesterase"/>
    <property type="match status" value="1"/>
</dbReference>
<protein>
    <submittedName>
        <fullName evidence="3">IPT/TIG domain-containing protein</fullName>
    </submittedName>
</protein>
<dbReference type="Gene3D" id="2.40.10.500">
    <property type="match status" value="1"/>
</dbReference>
<keyword evidence="4" id="KW-1185">Reference proteome</keyword>
<dbReference type="Proteomes" id="UP000606494">
    <property type="component" value="Unassembled WGS sequence"/>
</dbReference>
<proteinExistence type="predicted"/>
<dbReference type="SUPFAM" id="SSF81296">
    <property type="entry name" value="E set domains"/>
    <property type="match status" value="5"/>
</dbReference>
<dbReference type="SMART" id="SM00429">
    <property type="entry name" value="IPT"/>
    <property type="match status" value="4"/>
</dbReference>
<feature type="domain" description="IPT/TIG" evidence="2">
    <location>
        <begin position="115"/>
        <end position="195"/>
    </location>
</feature>
<keyword evidence="1" id="KW-0732">Signal</keyword>
<dbReference type="EMBL" id="JACNYK010000002">
    <property type="protein sequence ID" value="MBD1425803.1"/>
    <property type="molecule type" value="Genomic_DNA"/>
</dbReference>
<dbReference type="Gene3D" id="2.60.40.10">
    <property type="entry name" value="Immunoglobulins"/>
    <property type="match status" value="5"/>
</dbReference>
<feature type="domain" description="IPT/TIG" evidence="2">
    <location>
        <begin position="277"/>
        <end position="356"/>
    </location>
</feature>
<dbReference type="PROSITE" id="PS51257">
    <property type="entry name" value="PROKAR_LIPOPROTEIN"/>
    <property type="match status" value="1"/>
</dbReference>
<dbReference type="InterPro" id="IPR011042">
    <property type="entry name" value="6-blade_b-propeller_TolB-like"/>
</dbReference>
<dbReference type="Gene3D" id="2.120.10.30">
    <property type="entry name" value="TolB, C-terminal domain"/>
    <property type="match status" value="1"/>
</dbReference>
<evidence type="ECO:0000313" key="4">
    <source>
        <dbReference type="Proteomes" id="UP000606494"/>
    </source>
</evidence>
<reference evidence="3 4" key="1">
    <citation type="submission" date="2020-08" db="EMBL/GenBank/DDBJ databases">
        <title>Sphingobacterium sp. DN00404 isolated from aquaculture water.</title>
        <authorList>
            <person name="Zhang M."/>
        </authorList>
    </citation>
    <scope>NUCLEOTIDE SEQUENCE [LARGE SCALE GENOMIC DNA]</scope>
    <source>
        <strain evidence="3 4">KCTC 32294</strain>
    </source>
</reference>
<accession>A0ABR7Y3G5</accession>
<dbReference type="CDD" id="cd00603">
    <property type="entry name" value="IPT_PCSR"/>
    <property type="match status" value="5"/>
</dbReference>
<dbReference type="InterPro" id="IPR013783">
    <property type="entry name" value="Ig-like_fold"/>
</dbReference>
<name>A0ABR7Y3G5_9SPHI</name>